<dbReference type="SMART" id="SM00369">
    <property type="entry name" value="LRR_TYP"/>
    <property type="match status" value="10"/>
</dbReference>
<comment type="similarity">
    <text evidence="4">Belongs to the RLP family.</text>
</comment>
<proteinExistence type="inferred from homology"/>
<evidence type="ECO:0000313" key="22">
    <source>
        <dbReference type="EMBL" id="ESW24069.1"/>
    </source>
</evidence>
<dbReference type="GO" id="GO:0099402">
    <property type="term" value="P:plant organ development"/>
    <property type="evidence" value="ECO:0007669"/>
    <property type="project" value="UniProtKB-ARBA"/>
</dbReference>
<evidence type="ECO:0000256" key="19">
    <source>
        <dbReference type="SAM" id="Phobius"/>
    </source>
</evidence>
<dbReference type="InterPro" id="IPR032675">
    <property type="entry name" value="LRR_dom_sf"/>
</dbReference>
<keyword evidence="17" id="KW-0325">Glycoprotein</keyword>
<dbReference type="PROSITE" id="PS51450">
    <property type="entry name" value="LRR"/>
    <property type="match status" value="1"/>
</dbReference>
<dbReference type="InterPro" id="IPR046956">
    <property type="entry name" value="RLP23-like"/>
</dbReference>
<dbReference type="GO" id="GO:0006952">
    <property type="term" value="P:defense response"/>
    <property type="evidence" value="ECO:0007669"/>
    <property type="project" value="UniProtKB-KW"/>
</dbReference>
<evidence type="ECO:0000256" key="6">
    <source>
        <dbReference type="ARBA" id="ARBA00022512"/>
    </source>
</evidence>
<feature type="domain" description="Leucine-rich repeat-containing N-terminal plant-type" evidence="21">
    <location>
        <begin position="40"/>
        <end position="80"/>
    </location>
</feature>
<evidence type="ECO:0000259" key="21">
    <source>
        <dbReference type="Pfam" id="PF08263"/>
    </source>
</evidence>
<dbReference type="EMBL" id="CM002291">
    <property type="protein sequence ID" value="ESW24069.1"/>
    <property type="molecule type" value="Genomic_DNA"/>
</dbReference>
<dbReference type="GO" id="GO:0009653">
    <property type="term" value="P:anatomical structure morphogenesis"/>
    <property type="evidence" value="ECO:0007669"/>
    <property type="project" value="UniProtKB-ARBA"/>
</dbReference>
<keyword evidence="6" id="KW-0134">Cell wall</keyword>
<dbReference type="eggNOG" id="KOG0619">
    <property type="taxonomic scope" value="Eukaryota"/>
</dbReference>
<keyword evidence="5" id="KW-1003">Cell membrane</keyword>
<feature type="transmembrane region" description="Helical" evidence="19">
    <location>
        <begin position="1035"/>
        <end position="1058"/>
    </location>
</feature>
<keyword evidence="12" id="KW-0611">Plant defense</keyword>
<comment type="similarity">
    <text evidence="18">Belongs to the polygalacturonase-inhibiting protein family.</text>
</comment>
<evidence type="ECO:0000256" key="12">
    <source>
        <dbReference type="ARBA" id="ARBA00022821"/>
    </source>
</evidence>
<protein>
    <recommendedName>
        <fullName evidence="21">Leucine-rich repeat-containing N-terminal plant-type domain-containing protein</fullName>
    </recommendedName>
</protein>
<keyword evidence="11" id="KW-0677">Repeat</keyword>
<keyword evidence="7" id="KW-0964">Secreted</keyword>
<evidence type="ECO:0000256" key="2">
    <source>
        <dbReference type="ARBA" id="ARBA00004191"/>
    </source>
</evidence>
<gene>
    <name evidence="22" type="ORF">PHAVU_004G099900g</name>
</gene>
<evidence type="ECO:0000313" key="23">
    <source>
        <dbReference type="Proteomes" id="UP000000226"/>
    </source>
</evidence>
<feature type="signal peptide" evidence="20">
    <location>
        <begin position="1"/>
        <end position="25"/>
    </location>
</feature>
<reference evidence="23" key="1">
    <citation type="journal article" date="2014" name="Nat. Genet.">
        <title>A reference genome for common bean and genome-wide analysis of dual domestications.</title>
        <authorList>
            <person name="Schmutz J."/>
            <person name="McClean P.E."/>
            <person name="Mamidi S."/>
            <person name="Wu G.A."/>
            <person name="Cannon S.B."/>
            <person name="Grimwood J."/>
            <person name="Jenkins J."/>
            <person name="Shu S."/>
            <person name="Song Q."/>
            <person name="Chavarro C."/>
            <person name="Torres-Torres M."/>
            <person name="Geffroy V."/>
            <person name="Moghaddam S.M."/>
            <person name="Gao D."/>
            <person name="Abernathy B."/>
            <person name="Barry K."/>
            <person name="Blair M."/>
            <person name="Brick M.A."/>
            <person name="Chovatia M."/>
            <person name="Gepts P."/>
            <person name="Goodstein D.M."/>
            <person name="Gonzales M."/>
            <person name="Hellsten U."/>
            <person name="Hyten D.L."/>
            <person name="Jia G."/>
            <person name="Kelly J.D."/>
            <person name="Kudrna D."/>
            <person name="Lee R."/>
            <person name="Richard M.M."/>
            <person name="Miklas P.N."/>
            <person name="Osorno J.M."/>
            <person name="Rodrigues J."/>
            <person name="Thareau V."/>
            <person name="Urrea C.A."/>
            <person name="Wang M."/>
            <person name="Yu Y."/>
            <person name="Zhang M."/>
            <person name="Wing R.A."/>
            <person name="Cregan P.B."/>
            <person name="Rokhsar D.S."/>
            <person name="Jackson S.A."/>
        </authorList>
    </citation>
    <scope>NUCLEOTIDE SEQUENCE [LARGE SCALE GENOMIC DNA]</scope>
    <source>
        <strain evidence="23">cv. G19833</strain>
    </source>
</reference>
<dbReference type="STRING" id="3885.V7C1P7"/>
<dbReference type="Gene3D" id="3.80.10.10">
    <property type="entry name" value="Ribonuclease Inhibitor"/>
    <property type="match status" value="5"/>
</dbReference>
<dbReference type="Gramene" id="ESW24069">
    <property type="protein sequence ID" value="ESW24069"/>
    <property type="gene ID" value="PHAVU_004G099900g"/>
</dbReference>
<evidence type="ECO:0000256" key="5">
    <source>
        <dbReference type="ARBA" id="ARBA00022475"/>
    </source>
</evidence>
<evidence type="ECO:0000256" key="11">
    <source>
        <dbReference type="ARBA" id="ARBA00022737"/>
    </source>
</evidence>
<evidence type="ECO:0000256" key="13">
    <source>
        <dbReference type="ARBA" id="ARBA00022989"/>
    </source>
</evidence>
<evidence type="ECO:0000256" key="18">
    <source>
        <dbReference type="ARBA" id="ARBA00038043"/>
    </source>
</evidence>
<dbReference type="SMR" id="V7C1P7"/>
<dbReference type="GO" id="GO:0005886">
    <property type="term" value="C:plasma membrane"/>
    <property type="evidence" value="ECO:0007669"/>
    <property type="project" value="UniProtKB-SubCell"/>
</dbReference>
<accession>V7C1P7</accession>
<evidence type="ECO:0000256" key="16">
    <source>
        <dbReference type="ARBA" id="ARBA00023170"/>
    </source>
</evidence>
<evidence type="ECO:0000256" key="1">
    <source>
        <dbReference type="ARBA" id="ARBA00004170"/>
    </source>
</evidence>
<evidence type="ECO:0000256" key="8">
    <source>
        <dbReference type="ARBA" id="ARBA00022614"/>
    </source>
</evidence>
<evidence type="ECO:0000256" key="3">
    <source>
        <dbReference type="ARBA" id="ARBA00004251"/>
    </source>
</evidence>
<evidence type="ECO:0000256" key="4">
    <source>
        <dbReference type="ARBA" id="ARBA00009592"/>
    </source>
</evidence>
<dbReference type="InterPro" id="IPR001611">
    <property type="entry name" value="Leu-rich_rpt"/>
</dbReference>
<dbReference type="Pfam" id="PF13855">
    <property type="entry name" value="LRR_8"/>
    <property type="match status" value="3"/>
</dbReference>
<keyword evidence="15" id="KW-1015">Disulfide bond</keyword>
<dbReference type="FunFam" id="3.80.10.10:FF:000213">
    <property type="entry name" value="Tyrosine-sulfated glycopeptide receptor 1"/>
    <property type="match status" value="1"/>
</dbReference>
<dbReference type="Pfam" id="PF00560">
    <property type="entry name" value="LRR_1"/>
    <property type="match status" value="11"/>
</dbReference>
<dbReference type="InterPro" id="IPR013210">
    <property type="entry name" value="LRR_N_plant-typ"/>
</dbReference>
<evidence type="ECO:0000256" key="15">
    <source>
        <dbReference type="ARBA" id="ARBA00023157"/>
    </source>
</evidence>
<dbReference type="InterPro" id="IPR003591">
    <property type="entry name" value="Leu-rich_rpt_typical-subtyp"/>
</dbReference>
<keyword evidence="9 19" id="KW-0812">Transmembrane</keyword>
<dbReference type="PANTHER" id="PTHR48063:SF98">
    <property type="entry name" value="LRR RECEPTOR-LIKE SERINE_THREONINE-PROTEIN KINASE FLS2"/>
    <property type="match status" value="1"/>
</dbReference>
<dbReference type="Pfam" id="PF08263">
    <property type="entry name" value="LRRNT_2"/>
    <property type="match status" value="1"/>
</dbReference>
<dbReference type="FunFam" id="3.80.10.10:FF:000041">
    <property type="entry name" value="LRR receptor-like serine/threonine-protein kinase ERECTA"/>
    <property type="match status" value="1"/>
</dbReference>
<dbReference type="FunFam" id="3.80.10.10:FF:000400">
    <property type="entry name" value="Nuclear pore complex protein NUP107"/>
    <property type="match status" value="1"/>
</dbReference>
<keyword evidence="8" id="KW-0433">Leucine-rich repeat</keyword>
<dbReference type="Pfam" id="PF13516">
    <property type="entry name" value="LRR_6"/>
    <property type="match status" value="1"/>
</dbReference>
<keyword evidence="23" id="KW-1185">Reference proteome</keyword>
<dbReference type="Proteomes" id="UP000000226">
    <property type="component" value="Chromosome 4"/>
</dbReference>
<evidence type="ECO:0000256" key="7">
    <source>
        <dbReference type="ARBA" id="ARBA00022525"/>
    </source>
</evidence>
<evidence type="ECO:0000256" key="17">
    <source>
        <dbReference type="ARBA" id="ARBA00023180"/>
    </source>
</evidence>
<dbReference type="SUPFAM" id="SSF52058">
    <property type="entry name" value="L domain-like"/>
    <property type="match status" value="4"/>
</dbReference>
<keyword evidence="16" id="KW-0675">Receptor</keyword>
<keyword evidence="14 19" id="KW-0472">Membrane</keyword>
<comment type="subcellular location">
    <subcellularLocation>
        <location evidence="3">Cell membrane</location>
        <topology evidence="3">Single-pass type I membrane protein</topology>
    </subcellularLocation>
    <subcellularLocation>
        <location evidence="1">Membrane</location>
        <topology evidence="1">Peripheral membrane protein</topology>
    </subcellularLocation>
    <subcellularLocation>
        <location evidence="2">Secreted</location>
        <location evidence="2">Cell wall</location>
    </subcellularLocation>
</comment>
<sequence>MGRYFLKILLAVFVCLDHTKVSVLGLKWPSESSHVKCREKERQALLNFKQSVEDQCGMLSTWKDDENNRDCCGWEGIECNNETGHVEMLDLRGSESHYLSGSFNITSLLDLQNLEYLDLSSHPDISGSQIPEQMGSFKNLRYLNLSYSRFIRGIPSQLGNLSKLKYLDLKETGLDETIPSQLGKLSNLQYLDLGRTDLDGEVPSQLGNLSHLMYLDLSGNSFFGALPFQVGNLPLLHYLRLDGNLNFSTKLQNLNLRYCNLTDESFVVSSDSIKNSHSLVTLDLSSNLLKSSSVFHWLFNFTTNLESLSLSFNLIEGPIPVEFGKAMNFLEVLDFSGNKLQGEIPASLGSICTLKNLDLNNNMLEGPIPVEFGKVMNSLKVLDLSGNKLQGEIPASLGSICTLKKLDLHDNMLEGLIPVEFGKVMNFLEGLDLAGNKLQGKIPASLGSICTLKDLDLSHNNLSGEISSFIQNSSRCKNPVLEDLNLSNNVIIGKLPNLSTFSSLRYLDLSNNQLTGEIPKSIGFLYELLSLHLEENYLKGDINELDLTNLWKLMELDLSDNSLSLTAGASAIPPFQLFILGLASCKLGPSFPSWLQDQRELRYLDISDAGIDDFVPDWFWNNIPTITQLNMSYNSLKGPIPNLTMKFLNDGTRKAIILNSNKFEGVIPTFLSHVGILDLSENKFSNLNILLCENTVATDMFTLDLSNNQIAGQLPDCWEHLSSLRFLDLRNNKLSGKIPQSLGSLVNLEALVLRNNSFIGELPLTLKNCSSLALLDVSKNMLSGEVPSWIGESMPQLKILSLRVNRFFGSVPVHLCYLRQIQVLDLSRNNLSGEIPTCLANFTTLMETSVMEREIVKKRQISVLEYHGNSYDSYLLLSWKGQEYEFWNPENLLKSIDLSSNDLIGEVPKEVGYLLGLVSLNLSRNNFHGKIPSSIGNLSSLEFLDLSRNNFSGNIPFTLPNIDSLGVLDLSNNNLSGRIPRGRHFETFDASCFEGNVDLCGEQLNKSCPGDETMHKPQEPAIDGEEEDNSIFCGALYMSLGLGFFAGFWGLFGSMLFWQPWRISYLRFLNRLIDYILLMAELNVVKCHRWLKG</sequence>
<name>V7C1P7_PHAVU</name>
<evidence type="ECO:0000256" key="10">
    <source>
        <dbReference type="ARBA" id="ARBA00022729"/>
    </source>
</evidence>
<evidence type="ECO:0000256" key="20">
    <source>
        <dbReference type="SAM" id="SignalP"/>
    </source>
</evidence>
<evidence type="ECO:0000256" key="9">
    <source>
        <dbReference type="ARBA" id="ARBA00022692"/>
    </source>
</evidence>
<dbReference type="PANTHER" id="PTHR48063">
    <property type="entry name" value="LRR RECEPTOR-LIKE KINASE"/>
    <property type="match status" value="1"/>
</dbReference>
<evidence type="ECO:0000256" key="14">
    <source>
        <dbReference type="ARBA" id="ARBA00023136"/>
    </source>
</evidence>
<organism evidence="22 23">
    <name type="scientific">Phaseolus vulgaris</name>
    <name type="common">Kidney bean</name>
    <name type="synonym">French bean</name>
    <dbReference type="NCBI Taxonomy" id="3885"/>
    <lineage>
        <taxon>Eukaryota</taxon>
        <taxon>Viridiplantae</taxon>
        <taxon>Streptophyta</taxon>
        <taxon>Embryophyta</taxon>
        <taxon>Tracheophyta</taxon>
        <taxon>Spermatophyta</taxon>
        <taxon>Magnoliopsida</taxon>
        <taxon>eudicotyledons</taxon>
        <taxon>Gunneridae</taxon>
        <taxon>Pentapetalae</taxon>
        <taxon>rosids</taxon>
        <taxon>fabids</taxon>
        <taxon>Fabales</taxon>
        <taxon>Fabaceae</taxon>
        <taxon>Papilionoideae</taxon>
        <taxon>50 kb inversion clade</taxon>
        <taxon>NPAAA clade</taxon>
        <taxon>indigoferoid/millettioid clade</taxon>
        <taxon>Phaseoleae</taxon>
        <taxon>Phaseolus</taxon>
    </lineage>
</organism>
<dbReference type="PRINTS" id="PR00019">
    <property type="entry name" value="LEURICHRPT"/>
</dbReference>
<dbReference type="OrthoDB" id="1706571at2759"/>
<feature type="chain" id="PRO_5004754912" description="Leucine-rich repeat-containing N-terminal plant-type domain-containing protein" evidence="20">
    <location>
        <begin position="26"/>
        <end position="1093"/>
    </location>
</feature>
<dbReference type="FunFam" id="3.80.10.10:FF:000095">
    <property type="entry name" value="LRR receptor-like serine/threonine-protein kinase GSO1"/>
    <property type="match status" value="1"/>
</dbReference>
<keyword evidence="13 19" id="KW-1133">Transmembrane helix</keyword>
<keyword evidence="10 20" id="KW-0732">Signal</keyword>
<dbReference type="AlphaFoldDB" id="V7C1P7"/>